<dbReference type="RefSeq" id="WP_344449346.1">
    <property type="nucleotide sequence ID" value="NZ_BAAATZ010000006.1"/>
</dbReference>
<evidence type="ECO:0000259" key="3">
    <source>
        <dbReference type="Pfam" id="PF01494"/>
    </source>
</evidence>
<keyword evidence="1" id="KW-0560">Oxidoreductase</keyword>
<dbReference type="Proteomes" id="UP001501842">
    <property type="component" value="Unassembled WGS sequence"/>
</dbReference>
<dbReference type="InterPro" id="IPR050493">
    <property type="entry name" value="FAD-dep_Monooxygenase_BioMet"/>
</dbReference>
<name>A0ABP6GE04_9ACTN</name>
<evidence type="ECO:0000256" key="1">
    <source>
        <dbReference type="ARBA" id="ARBA00023002"/>
    </source>
</evidence>
<dbReference type="PRINTS" id="PR00420">
    <property type="entry name" value="RNGMNOXGNASE"/>
</dbReference>
<dbReference type="SUPFAM" id="SSF51905">
    <property type="entry name" value="FAD/NAD(P)-binding domain"/>
    <property type="match status" value="1"/>
</dbReference>
<proteinExistence type="predicted"/>
<evidence type="ECO:0000256" key="2">
    <source>
        <dbReference type="ARBA" id="ARBA00023033"/>
    </source>
</evidence>
<dbReference type="PANTHER" id="PTHR13789:SF309">
    <property type="entry name" value="PUTATIVE (AFU_ORTHOLOGUE AFUA_6G14510)-RELATED"/>
    <property type="match status" value="1"/>
</dbReference>
<reference evidence="5" key="1">
    <citation type="journal article" date="2019" name="Int. J. Syst. Evol. Microbiol.">
        <title>The Global Catalogue of Microorganisms (GCM) 10K type strain sequencing project: providing services to taxonomists for standard genome sequencing and annotation.</title>
        <authorList>
            <consortium name="The Broad Institute Genomics Platform"/>
            <consortium name="The Broad Institute Genome Sequencing Center for Infectious Disease"/>
            <person name="Wu L."/>
            <person name="Ma J."/>
        </authorList>
    </citation>
    <scope>NUCLEOTIDE SEQUENCE [LARGE SCALE GENOMIC DNA]</scope>
    <source>
        <strain evidence="5">JCM 8201</strain>
    </source>
</reference>
<gene>
    <name evidence="4" type="ORF">GCM10010439_13710</name>
</gene>
<organism evidence="4 5">
    <name type="scientific">Actinocorallia aurantiaca</name>
    <dbReference type="NCBI Taxonomy" id="46204"/>
    <lineage>
        <taxon>Bacteria</taxon>
        <taxon>Bacillati</taxon>
        <taxon>Actinomycetota</taxon>
        <taxon>Actinomycetes</taxon>
        <taxon>Streptosporangiales</taxon>
        <taxon>Thermomonosporaceae</taxon>
        <taxon>Actinocorallia</taxon>
    </lineage>
</organism>
<comment type="caution">
    <text evidence="4">The sequence shown here is derived from an EMBL/GenBank/DDBJ whole genome shotgun (WGS) entry which is preliminary data.</text>
</comment>
<evidence type="ECO:0000313" key="5">
    <source>
        <dbReference type="Proteomes" id="UP001501842"/>
    </source>
</evidence>
<feature type="domain" description="FAD-binding" evidence="3">
    <location>
        <begin position="7"/>
        <end position="348"/>
    </location>
</feature>
<dbReference type="InterPro" id="IPR002938">
    <property type="entry name" value="FAD-bd"/>
</dbReference>
<dbReference type="InterPro" id="IPR036188">
    <property type="entry name" value="FAD/NAD-bd_sf"/>
</dbReference>
<dbReference type="PANTHER" id="PTHR13789">
    <property type="entry name" value="MONOOXYGENASE"/>
    <property type="match status" value="1"/>
</dbReference>
<accession>A0ABP6GE04</accession>
<dbReference type="GO" id="GO:0004497">
    <property type="term" value="F:monooxygenase activity"/>
    <property type="evidence" value="ECO:0007669"/>
    <property type="project" value="UniProtKB-KW"/>
</dbReference>
<keyword evidence="5" id="KW-1185">Reference proteome</keyword>
<dbReference type="Gene3D" id="3.50.50.60">
    <property type="entry name" value="FAD/NAD(P)-binding domain"/>
    <property type="match status" value="1"/>
</dbReference>
<dbReference type="Pfam" id="PF01494">
    <property type="entry name" value="FAD_binding_3"/>
    <property type="match status" value="1"/>
</dbReference>
<protein>
    <submittedName>
        <fullName evidence="4">FAD-dependent monooxygenase</fullName>
    </submittedName>
</protein>
<keyword evidence="2 4" id="KW-0503">Monooxygenase</keyword>
<dbReference type="EMBL" id="BAAATZ010000006">
    <property type="protein sequence ID" value="GAA2722075.1"/>
    <property type="molecule type" value="Genomic_DNA"/>
</dbReference>
<sequence length="399" mass="41847">MNRTRTALVVGGGIAGPAAAMALQKIGVEATVHEARPGRADGVGVFLTLGSNGLDALRTLGADAGPSAAGFPTPNILLRSSTGKDLGISGISAEPQDGPVSRTVKRSDLYRAIYDEAAAQGVRFEHGKRLVHAEDTGSSVRALFEDGSEATADLLVGADGVHSAVRPLIDPGAPSPAYGRLLNLGGHASGVKLDADPGSYVMVFGRKAFFGYVLSPDGEVWWFANVPCRAEPARGELDGISAEEWLHRLKALFADDAGPAVRILEATSPADVMRASPLHLLPHLPRWHRGRMVVVGDAAHAPSPSSGQGASLAIEDAVELARCLRDVPDAPLARFEALRRPRVERIIKAAARVNSSKAAGPVGRVFIDALLPTILRLAAGGRQTREVYAHHIDWTASAA</sequence>
<evidence type="ECO:0000313" key="4">
    <source>
        <dbReference type="EMBL" id="GAA2722075.1"/>
    </source>
</evidence>